<dbReference type="AlphaFoldDB" id="A0A9P6EGL2"/>
<organism evidence="1 2">
    <name type="scientific">Crepidotus variabilis</name>
    <dbReference type="NCBI Taxonomy" id="179855"/>
    <lineage>
        <taxon>Eukaryota</taxon>
        <taxon>Fungi</taxon>
        <taxon>Dikarya</taxon>
        <taxon>Basidiomycota</taxon>
        <taxon>Agaricomycotina</taxon>
        <taxon>Agaricomycetes</taxon>
        <taxon>Agaricomycetidae</taxon>
        <taxon>Agaricales</taxon>
        <taxon>Agaricineae</taxon>
        <taxon>Crepidotaceae</taxon>
        <taxon>Crepidotus</taxon>
    </lineage>
</organism>
<keyword evidence="2" id="KW-1185">Reference proteome</keyword>
<sequence length="144" mass="15863">MVKRRLPCLGMMVEIYLPLLLLMKKMIQLYASMLITCIASPTTVGISQPLTVTTKTETPTWTSSSTTNPPHHLPQQGEIGKWSSLMMGKSISSLYPTSVVQIPWNMPLITFPTATLNLLPTKKGSSLSTTSITRKLLVVSSTIW</sequence>
<reference evidence="1" key="1">
    <citation type="submission" date="2020-11" db="EMBL/GenBank/DDBJ databases">
        <authorList>
            <consortium name="DOE Joint Genome Institute"/>
            <person name="Ahrendt S."/>
            <person name="Riley R."/>
            <person name="Andreopoulos W."/>
            <person name="Labutti K."/>
            <person name="Pangilinan J."/>
            <person name="Ruiz-Duenas F.J."/>
            <person name="Barrasa J.M."/>
            <person name="Sanchez-Garcia M."/>
            <person name="Camarero S."/>
            <person name="Miyauchi S."/>
            <person name="Serrano A."/>
            <person name="Linde D."/>
            <person name="Babiker R."/>
            <person name="Drula E."/>
            <person name="Ayuso-Fernandez I."/>
            <person name="Pacheco R."/>
            <person name="Padilla G."/>
            <person name="Ferreira P."/>
            <person name="Barriuso J."/>
            <person name="Kellner H."/>
            <person name="Castanera R."/>
            <person name="Alfaro M."/>
            <person name="Ramirez L."/>
            <person name="Pisabarro A.G."/>
            <person name="Kuo A."/>
            <person name="Tritt A."/>
            <person name="Lipzen A."/>
            <person name="He G."/>
            <person name="Yan M."/>
            <person name="Ng V."/>
            <person name="Cullen D."/>
            <person name="Martin F."/>
            <person name="Rosso M.-N."/>
            <person name="Henrissat B."/>
            <person name="Hibbett D."/>
            <person name="Martinez A.T."/>
            <person name="Grigoriev I.V."/>
        </authorList>
    </citation>
    <scope>NUCLEOTIDE SEQUENCE</scope>
    <source>
        <strain evidence="1">CBS 506.95</strain>
    </source>
</reference>
<comment type="caution">
    <text evidence="1">The sequence shown here is derived from an EMBL/GenBank/DDBJ whole genome shotgun (WGS) entry which is preliminary data.</text>
</comment>
<protein>
    <submittedName>
        <fullName evidence="1">Uncharacterized protein</fullName>
    </submittedName>
</protein>
<gene>
    <name evidence="1" type="ORF">CPB83DRAFT_854170</name>
</gene>
<dbReference type="Proteomes" id="UP000807306">
    <property type="component" value="Unassembled WGS sequence"/>
</dbReference>
<dbReference type="EMBL" id="MU157851">
    <property type="protein sequence ID" value="KAF9528726.1"/>
    <property type="molecule type" value="Genomic_DNA"/>
</dbReference>
<accession>A0A9P6EGL2</accession>
<evidence type="ECO:0000313" key="1">
    <source>
        <dbReference type="EMBL" id="KAF9528726.1"/>
    </source>
</evidence>
<evidence type="ECO:0000313" key="2">
    <source>
        <dbReference type="Proteomes" id="UP000807306"/>
    </source>
</evidence>
<proteinExistence type="predicted"/>
<name>A0A9P6EGL2_9AGAR</name>